<dbReference type="NCBIfam" id="TIGR03330">
    <property type="entry name" value="SAM_DCase_Bsu"/>
    <property type="match status" value="1"/>
</dbReference>
<organism evidence="17 18">
    <name type="scientific">Amycolatopsis rhizosphaerae</name>
    <dbReference type="NCBI Taxonomy" id="2053003"/>
    <lineage>
        <taxon>Bacteria</taxon>
        <taxon>Bacillati</taxon>
        <taxon>Actinomycetota</taxon>
        <taxon>Actinomycetes</taxon>
        <taxon>Pseudonocardiales</taxon>
        <taxon>Pseudonocardiaceae</taxon>
        <taxon>Amycolatopsis</taxon>
    </lineage>
</organism>
<reference evidence="17 18" key="1">
    <citation type="submission" date="2019-07" db="EMBL/GenBank/DDBJ databases">
        <authorList>
            <person name="Duangmal K."/>
            <person name="Teo W.F.A."/>
        </authorList>
    </citation>
    <scope>NUCLEOTIDE SEQUENCE [LARGE SCALE GENOMIC DNA]</scope>
    <source>
        <strain evidence="17 18">TBRC 6029</strain>
    </source>
</reference>
<accession>A0A558CE62</accession>
<comment type="function">
    <text evidence="13">Catalyzes the decarboxylation of S-adenosylmethionine to S-adenosylmethioninamine (dcAdoMet), the propylamine donor required for the synthesis of the polyamines spermine and spermidine from the diamine putrescine.</text>
</comment>
<feature type="active site" description="Proton acceptor; for processing activity" evidence="13">
    <location>
        <position position="72"/>
    </location>
</feature>
<comment type="subunit">
    <text evidence="12">Homodimer or homotetramer.</text>
</comment>
<dbReference type="GO" id="GO:0008295">
    <property type="term" value="P:spermidine biosynthetic process"/>
    <property type="evidence" value="ECO:0007669"/>
    <property type="project" value="UniProtKB-UniRule"/>
</dbReference>
<sequence>MTEIGTFSGRHVLAEFDGIDARLLDDAAFLQETLRSVVTEAGATVCQVVTHRFEPHGVTALALLAESHASLHTYPELGTAFADVFTCGERADPELAVRLLAEALKAGGVRSSTTTRGRGSRPVSEPVGTGLTRSWDVSEVIIETRTDFQNLLIGRTAQGVSLFCDGERQSTEATQLTYHEALMVPAMLLADRIRRVLIIGSSEGVASQLAVAAGAEVVDHVDIDRVTVRACAENLPYGYTPEELAAAERGEGPVRVHYRDGWEFLAQAEPGYDVVVIDLPDENDDPEAQHNRLYGTEFLQRCAALLAPGGVVSCQAGCPTMWRNDTLITAWRRFKEAFGTVLYYGSDEHEWAFLSARADDAKPDLAVKLAALPYRPETIDADALRGNTVPPRLVRASGLPGRGA</sequence>
<dbReference type="PANTHER" id="PTHR33866:SF2">
    <property type="entry name" value="S-ADENOSYLMETHIONINE DECARBOXYLASE PROENZYME"/>
    <property type="match status" value="1"/>
</dbReference>
<dbReference type="Pfam" id="PF01564">
    <property type="entry name" value="Spermine_synth"/>
    <property type="match status" value="1"/>
</dbReference>
<feature type="chain" id="PRO_5023462028" description="S-adenosylmethionine decarboxylase beta chain" evidence="13">
    <location>
        <begin position="1"/>
        <end position="66"/>
    </location>
</feature>
<dbReference type="InterPro" id="IPR001045">
    <property type="entry name" value="Spermi_synthase"/>
</dbReference>
<comment type="subunit">
    <text evidence="13">Heterotetramer of two alpha and two beta chains arranged as a dimer of alpha/beta heterodimers.</text>
</comment>
<evidence type="ECO:0000313" key="18">
    <source>
        <dbReference type="Proteomes" id="UP000320011"/>
    </source>
</evidence>
<name>A0A558CE62_9PSEU</name>
<feature type="active site" description="Proton acceptor" evidence="12 14">
    <location>
        <position position="278"/>
    </location>
</feature>
<comment type="similarity">
    <text evidence="1 12">Belongs to the spermidine/spermine synthase family.</text>
</comment>
<feature type="domain" description="PABS" evidence="16">
    <location>
        <begin position="120"/>
        <end position="368"/>
    </location>
</feature>
<evidence type="ECO:0000256" key="4">
    <source>
        <dbReference type="ARBA" id="ARBA00022793"/>
    </source>
</evidence>
<proteinExistence type="inferred from homology"/>
<keyword evidence="8 13" id="KW-0865">Zymogen</keyword>
<evidence type="ECO:0000256" key="11">
    <source>
        <dbReference type="ARBA" id="ARBA00023317"/>
    </source>
</evidence>
<keyword evidence="4 13" id="KW-0210">Decarboxylase</keyword>
<evidence type="ECO:0000256" key="14">
    <source>
        <dbReference type="PROSITE-ProRule" id="PRU00354"/>
    </source>
</evidence>
<feature type="region of interest" description="Disordered" evidence="15">
    <location>
        <begin position="110"/>
        <end position="129"/>
    </location>
</feature>
<protein>
    <recommendedName>
        <fullName evidence="13">S-adenosylmethionine decarboxylase proenzyme</fullName>
        <shortName evidence="13">AdoMetDC</shortName>
        <shortName evidence="13">SAMDC</shortName>
        <ecNumber evidence="13">4.1.1.50</ecNumber>
    </recommendedName>
    <component>
        <recommendedName>
            <fullName evidence="13">S-adenosylmethionine decarboxylase beta chain</fullName>
        </recommendedName>
    </component>
    <component>
        <recommendedName>
            <fullName evidence="13">S-adenosylmethionine decarboxylase alpha chain</fullName>
        </recommendedName>
    </component>
</protein>
<dbReference type="GO" id="GO:0005829">
    <property type="term" value="C:cytosol"/>
    <property type="evidence" value="ECO:0007669"/>
    <property type="project" value="TreeGrafter"/>
</dbReference>
<dbReference type="Gene3D" id="3.40.50.150">
    <property type="entry name" value="Vaccinia Virus protein VP39"/>
    <property type="match status" value="1"/>
</dbReference>
<dbReference type="SUPFAM" id="SSF53335">
    <property type="entry name" value="S-adenosyl-L-methionine-dependent methyltransferases"/>
    <property type="match status" value="1"/>
</dbReference>
<dbReference type="OrthoDB" id="9793120at2"/>
<evidence type="ECO:0000256" key="1">
    <source>
        <dbReference type="ARBA" id="ARBA00007867"/>
    </source>
</evidence>
<dbReference type="UniPathway" id="UPA00331">
    <property type="reaction ID" value="UER00451"/>
</dbReference>
<keyword evidence="18" id="KW-1185">Reference proteome</keyword>
<feature type="binding site" evidence="12">
    <location>
        <position position="179"/>
    </location>
    <ligand>
        <name>spermidine</name>
        <dbReference type="ChEBI" id="CHEBI:57834"/>
    </ligand>
</feature>
<feature type="binding site" evidence="12">
    <location>
        <position position="286"/>
    </location>
    <ligand>
        <name>S-methyl-5'-thioadenosine</name>
        <dbReference type="ChEBI" id="CHEBI:17509"/>
    </ligand>
</feature>
<feature type="binding site" evidence="12">
    <location>
        <position position="149"/>
    </location>
    <ligand>
        <name>S-methyl-5'-thioadenosine</name>
        <dbReference type="ChEBI" id="CHEBI:17509"/>
    </ligand>
</feature>
<dbReference type="Gene3D" id="3.60.90.10">
    <property type="entry name" value="S-adenosylmethionine decarboxylase"/>
    <property type="match status" value="1"/>
</dbReference>
<dbReference type="SUPFAM" id="SSF56276">
    <property type="entry name" value="S-adenosylmethionine decarboxylase"/>
    <property type="match status" value="1"/>
</dbReference>
<keyword evidence="10 13" id="KW-0704">Schiff base</keyword>
<evidence type="ECO:0000256" key="15">
    <source>
        <dbReference type="SAM" id="MobiDB-lite"/>
    </source>
</evidence>
<dbReference type="PROSITE" id="PS51006">
    <property type="entry name" value="PABS_2"/>
    <property type="match status" value="1"/>
</dbReference>
<feature type="binding site" evidence="12">
    <location>
        <position position="222"/>
    </location>
    <ligand>
        <name>S-methyl-5'-thioadenosine</name>
        <dbReference type="ChEBI" id="CHEBI:17509"/>
    </ligand>
</feature>
<keyword evidence="6 13" id="KW-0745">Spermidine biosynthesis</keyword>
<feature type="site" description="Cleavage (non-hydrolytic); by autolysis" evidence="13">
    <location>
        <begin position="66"/>
        <end position="67"/>
    </location>
</feature>
<dbReference type="Pfam" id="PF02675">
    <property type="entry name" value="AdoMet_dc"/>
    <property type="match status" value="1"/>
</dbReference>
<dbReference type="EMBL" id="VJWX01000194">
    <property type="protein sequence ID" value="TVT47037.1"/>
    <property type="molecule type" value="Genomic_DNA"/>
</dbReference>
<evidence type="ECO:0000256" key="12">
    <source>
        <dbReference type="HAMAP-Rule" id="MF_00198"/>
    </source>
</evidence>
<dbReference type="InterPro" id="IPR016067">
    <property type="entry name" value="S-AdoMet_deCO2ase_core"/>
</dbReference>
<dbReference type="HAMAP" id="MF_00464">
    <property type="entry name" value="AdoMetDC_1"/>
    <property type="match status" value="1"/>
</dbReference>
<evidence type="ECO:0000256" key="9">
    <source>
        <dbReference type="ARBA" id="ARBA00023239"/>
    </source>
</evidence>
<evidence type="ECO:0000256" key="6">
    <source>
        <dbReference type="ARBA" id="ARBA00023066"/>
    </source>
</evidence>
<dbReference type="InterPro" id="IPR030374">
    <property type="entry name" value="PABS"/>
</dbReference>
<evidence type="ECO:0000259" key="16">
    <source>
        <dbReference type="PROSITE" id="PS51006"/>
    </source>
</evidence>
<feature type="active site" description="Proton donor; for catalytic activity" evidence="13">
    <location>
        <position position="87"/>
    </location>
</feature>
<feature type="chain" id="PRO_5023462029" description="S-adenosylmethionine decarboxylase alpha chain" evidence="13">
    <location>
        <begin position="67"/>
        <end position="404"/>
    </location>
</feature>
<evidence type="ECO:0000256" key="2">
    <source>
        <dbReference type="ARBA" id="ARBA00022679"/>
    </source>
</evidence>
<comment type="caution">
    <text evidence="12">Lacks conserved residue(s) required for the propagation of feature annotation.</text>
</comment>
<feature type="compositionally biased region" description="Low complexity" evidence="15">
    <location>
        <begin position="110"/>
        <end position="124"/>
    </location>
</feature>
<evidence type="ECO:0000313" key="17">
    <source>
        <dbReference type="EMBL" id="TVT47037.1"/>
    </source>
</evidence>
<gene>
    <name evidence="17" type="primary">speD</name>
    <name evidence="12" type="synonym">speE</name>
    <name evidence="13" type="synonym">speH</name>
    <name evidence="17" type="ORF">FNH05_19500</name>
</gene>
<comment type="catalytic activity">
    <reaction evidence="13">
        <text>S-adenosyl-L-methionine + H(+) = S-adenosyl 3-(methylsulfanyl)propylamine + CO2</text>
        <dbReference type="Rhea" id="RHEA:15981"/>
        <dbReference type="ChEBI" id="CHEBI:15378"/>
        <dbReference type="ChEBI" id="CHEBI:16526"/>
        <dbReference type="ChEBI" id="CHEBI:57443"/>
        <dbReference type="ChEBI" id="CHEBI:59789"/>
        <dbReference type="EC" id="4.1.1.50"/>
    </reaction>
</comment>
<dbReference type="UniPathway" id="UPA00248">
    <property type="reaction ID" value="UER00314"/>
</dbReference>
<dbReference type="GO" id="GO:0004014">
    <property type="term" value="F:adenosylmethionine decarboxylase activity"/>
    <property type="evidence" value="ECO:0007669"/>
    <property type="project" value="UniProtKB-UniRule"/>
</dbReference>
<comment type="pathway">
    <text evidence="13">Amine and polyamine biosynthesis; S-adenosylmethioninamine biosynthesis; S-adenosylmethioninamine from S-adenosyl-L-methionine: step 1/1.</text>
</comment>
<dbReference type="Proteomes" id="UP000320011">
    <property type="component" value="Unassembled WGS sequence"/>
</dbReference>
<comment type="pathway">
    <text evidence="12">Amine and polyamine biosynthesis; spermidine biosynthesis; spermidine from putrescine: step 1/1.</text>
</comment>
<dbReference type="InterPro" id="IPR017716">
    <property type="entry name" value="S-AdoMet_deCOase_pro-enz"/>
</dbReference>
<feature type="binding site" evidence="12">
    <location>
        <position position="203"/>
    </location>
    <ligand>
        <name>spermidine</name>
        <dbReference type="ChEBI" id="CHEBI:57834"/>
    </ligand>
</feature>
<keyword evidence="2 12" id="KW-0808">Transferase</keyword>
<comment type="cofactor">
    <cofactor evidence="13">
        <name>pyruvate</name>
        <dbReference type="ChEBI" id="CHEBI:15361"/>
    </cofactor>
    <text evidence="13">Binds 1 pyruvoyl group covalently per subunit.</text>
</comment>
<comment type="PTM">
    <text evidence="13">Is synthesized initially as an inactive proenzyme. Formation of the active enzyme involves a self-maturation process in which the active site pyruvoyl group is generated from an internal serine residue via an autocatalytic post-translational modification. Two non-identical subunits are generated from the proenzyme in this reaction, and the pyruvate is formed at the N-terminus of the alpha chain, which is derived from the carboxyl end of the proenzyme. The post-translation cleavage follows an unusual pathway, termed non-hydrolytic serinolysis, in which the side chain hydroxyl group of the serine supplies its oxygen atom to form the C-terminus of the beta chain, while the remainder of the serine residue undergoes an oxidative deamination to produce ammonia and the pyruvoyl group blocking the N-terminus of the alpha chain.</text>
</comment>
<evidence type="ECO:0000256" key="13">
    <source>
        <dbReference type="HAMAP-Rule" id="MF_00464"/>
    </source>
</evidence>
<dbReference type="CDD" id="cd02440">
    <property type="entry name" value="AdoMet_MTases"/>
    <property type="match status" value="1"/>
</dbReference>
<dbReference type="HAMAP" id="MF_00198">
    <property type="entry name" value="Spermidine_synth"/>
    <property type="match status" value="1"/>
</dbReference>
<keyword evidence="5 13" id="KW-0068">Autocatalytic cleavage</keyword>
<feature type="active site" description="Schiff-base intermediate with substrate; via pyruvic acid" evidence="13">
    <location>
        <position position="67"/>
    </location>
</feature>
<keyword evidence="9 13" id="KW-0456">Lyase</keyword>
<evidence type="ECO:0000256" key="8">
    <source>
        <dbReference type="ARBA" id="ARBA00023145"/>
    </source>
</evidence>
<dbReference type="InterPro" id="IPR029063">
    <property type="entry name" value="SAM-dependent_MTases_sf"/>
</dbReference>
<comment type="catalytic activity">
    <reaction evidence="12">
        <text>S-adenosyl 3-(methylsulfanyl)propylamine + putrescine = S-methyl-5'-thioadenosine + spermidine + H(+)</text>
        <dbReference type="Rhea" id="RHEA:12721"/>
        <dbReference type="ChEBI" id="CHEBI:15378"/>
        <dbReference type="ChEBI" id="CHEBI:17509"/>
        <dbReference type="ChEBI" id="CHEBI:57443"/>
        <dbReference type="ChEBI" id="CHEBI:57834"/>
        <dbReference type="ChEBI" id="CHEBI:326268"/>
        <dbReference type="EC" id="2.5.1.16"/>
    </reaction>
</comment>
<evidence type="ECO:0000256" key="5">
    <source>
        <dbReference type="ARBA" id="ARBA00022813"/>
    </source>
</evidence>
<dbReference type="EC" id="4.1.1.50" evidence="13"/>
<dbReference type="PANTHER" id="PTHR33866">
    <property type="entry name" value="S-ADENOSYLMETHIONINE DECARBOXYLASE PROENZYME"/>
    <property type="match status" value="1"/>
</dbReference>
<dbReference type="GO" id="GO:0004766">
    <property type="term" value="F:spermidine synthase activity"/>
    <property type="evidence" value="ECO:0007669"/>
    <property type="project" value="UniProtKB-UniRule"/>
</dbReference>
<evidence type="ECO:0000256" key="7">
    <source>
        <dbReference type="ARBA" id="ARBA00023115"/>
    </source>
</evidence>
<dbReference type="InterPro" id="IPR003826">
    <property type="entry name" value="AdoMetDC_fam_prok"/>
</dbReference>
<keyword evidence="7 13" id="KW-0620">Polyamine biosynthesis</keyword>
<feature type="modified residue" description="Pyruvic acid (Ser); by autocatalysis" evidence="13">
    <location>
        <position position="67"/>
    </location>
</feature>
<evidence type="ECO:0000256" key="3">
    <source>
        <dbReference type="ARBA" id="ARBA00022691"/>
    </source>
</evidence>
<dbReference type="AlphaFoldDB" id="A0A558CE62"/>
<keyword evidence="11 13" id="KW-0670">Pyruvate</keyword>
<comment type="similarity">
    <text evidence="13">Belongs to the prokaryotic AdoMetDC family. Type 1 subfamily.</text>
</comment>
<evidence type="ECO:0000256" key="10">
    <source>
        <dbReference type="ARBA" id="ARBA00023270"/>
    </source>
</evidence>
<comment type="function">
    <text evidence="12">Catalyzes the irreversible transfer of a propylamine group from the amino donor S-adenosylmethioninamine (decarboxy-AdoMet) to putrescine (1,4-diaminobutane) to yield spermidine.</text>
</comment>
<comment type="caution">
    <text evidence="17">The sequence shown here is derived from an EMBL/GenBank/DDBJ whole genome shotgun (WGS) entry which is preliminary data.</text>
</comment>
<reference evidence="17 18" key="2">
    <citation type="submission" date="2019-08" db="EMBL/GenBank/DDBJ databases">
        <title>Amycolatopsis acidicola sp. nov., isolated from peat swamp forest soil.</title>
        <authorList>
            <person name="Srisuk N."/>
        </authorList>
    </citation>
    <scope>NUCLEOTIDE SEQUENCE [LARGE SCALE GENOMIC DNA]</scope>
    <source>
        <strain evidence="17 18">TBRC 6029</strain>
    </source>
</reference>
<keyword evidence="3 13" id="KW-0949">S-adenosyl-L-methionine</keyword>
<feature type="binding site" evidence="12">
    <location>
        <begin position="260"/>
        <end position="261"/>
    </location>
    <ligand>
        <name>S-methyl-5'-thioadenosine</name>
        <dbReference type="ChEBI" id="CHEBI:17509"/>
    </ligand>
</feature>